<protein>
    <submittedName>
        <fullName evidence="6">Peroxisomal fatty acid beta-oxidation multifunctional protein AIM1-like</fullName>
    </submittedName>
</protein>
<accession>A0ABM0LZF8</accession>
<evidence type="ECO:0000256" key="1">
    <source>
        <dbReference type="ARBA" id="ARBA00022771"/>
    </source>
</evidence>
<evidence type="ECO:0000313" key="6">
    <source>
        <dbReference type="RefSeq" id="XP_006813149.1"/>
    </source>
</evidence>
<gene>
    <name evidence="6" type="primary">LOC100370451</name>
</gene>
<dbReference type="Pfam" id="PF13920">
    <property type="entry name" value="zf-C3HC4_3"/>
    <property type="match status" value="1"/>
</dbReference>
<sequence>MVRIAVIGCGLMGTKIAGDMAYHGHRVKIYDHNPAALDVFYHNLADDKEELKNEGLMTHPNFLGQVLCMSRLEETVIDAEFIFEAVIDDLQIKQDLFESVSHLCSPTAVIGSNTLYLDMNKIIEKAAYKERILGLRFLHPVYTIPEVEITATKFTTSQNVEKVRHLLERIGKTLFFRSGQEPLILSEEQIESRKQARREQLRRQRGLMGIPEVYIPQLGHNGNLSPPQDDDLASVNDRDCAICMDRQRDCLLCPCHHMITCMECAKSLLNRKDFCPICRKDITEIIRVFHS</sequence>
<organism evidence="5 6">
    <name type="scientific">Saccoglossus kowalevskii</name>
    <name type="common">Acorn worm</name>
    <dbReference type="NCBI Taxonomy" id="10224"/>
    <lineage>
        <taxon>Eukaryota</taxon>
        <taxon>Metazoa</taxon>
        <taxon>Hemichordata</taxon>
        <taxon>Enteropneusta</taxon>
        <taxon>Harrimaniidae</taxon>
        <taxon>Saccoglossus</taxon>
    </lineage>
</organism>
<keyword evidence="2" id="KW-0862">Zinc</keyword>
<dbReference type="InterPro" id="IPR001841">
    <property type="entry name" value="Znf_RING"/>
</dbReference>
<dbReference type="GeneID" id="100370451"/>
<keyword evidence="5" id="KW-1185">Reference proteome</keyword>
<evidence type="ECO:0000256" key="2">
    <source>
        <dbReference type="ARBA" id="ARBA00022833"/>
    </source>
</evidence>
<dbReference type="PROSITE" id="PS50089">
    <property type="entry name" value="ZF_RING_2"/>
    <property type="match status" value="1"/>
</dbReference>
<reference evidence="6" key="1">
    <citation type="submission" date="2025-08" db="UniProtKB">
        <authorList>
            <consortium name="RefSeq"/>
        </authorList>
    </citation>
    <scope>IDENTIFICATION</scope>
    <source>
        <tissue evidence="6">Testes</tissue>
    </source>
</reference>
<dbReference type="InterPro" id="IPR013083">
    <property type="entry name" value="Znf_RING/FYVE/PHD"/>
</dbReference>
<dbReference type="Pfam" id="PF02737">
    <property type="entry name" value="3HCDH_N"/>
    <property type="match status" value="1"/>
</dbReference>
<dbReference type="InterPro" id="IPR036291">
    <property type="entry name" value="NAD(P)-bd_dom_sf"/>
</dbReference>
<dbReference type="PANTHER" id="PTHR48075:SF5">
    <property type="entry name" value="3-HYDROXYBUTYRYL-COA DEHYDROGENASE"/>
    <property type="match status" value="1"/>
</dbReference>
<dbReference type="Gene3D" id="3.30.40.10">
    <property type="entry name" value="Zinc/RING finger domain, C3HC4 (zinc finger)"/>
    <property type="match status" value="1"/>
</dbReference>
<dbReference type="RefSeq" id="XP_006813149.1">
    <property type="nucleotide sequence ID" value="XM_006813086.1"/>
</dbReference>
<evidence type="ECO:0000256" key="3">
    <source>
        <dbReference type="PROSITE-ProRule" id="PRU00175"/>
    </source>
</evidence>
<dbReference type="PANTHER" id="PTHR48075">
    <property type="entry name" value="3-HYDROXYACYL-COA DEHYDROGENASE FAMILY PROTEIN"/>
    <property type="match status" value="1"/>
</dbReference>
<dbReference type="Gene3D" id="3.40.50.720">
    <property type="entry name" value="NAD(P)-binding Rossmann-like Domain"/>
    <property type="match status" value="1"/>
</dbReference>
<feature type="domain" description="RING-type" evidence="4">
    <location>
        <begin position="240"/>
        <end position="279"/>
    </location>
</feature>
<dbReference type="SUPFAM" id="SSF51735">
    <property type="entry name" value="NAD(P)-binding Rossmann-fold domains"/>
    <property type="match status" value="1"/>
</dbReference>
<name>A0ABM0LZF8_SACKO</name>
<dbReference type="InterPro" id="IPR006176">
    <property type="entry name" value="3-OHacyl-CoA_DH_NAD-bd"/>
</dbReference>
<evidence type="ECO:0000259" key="4">
    <source>
        <dbReference type="PROSITE" id="PS50089"/>
    </source>
</evidence>
<proteinExistence type="predicted"/>
<evidence type="ECO:0000313" key="5">
    <source>
        <dbReference type="Proteomes" id="UP000694865"/>
    </source>
</evidence>
<dbReference type="SUPFAM" id="SSF57850">
    <property type="entry name" value="RING/U-box"/>
    <property type="match status" value="1"/>
</dbReference>
<keyword evidence="1 3" id="KW-0479">Metal-binding</keyword>
<dbReference type="Proteomes" id="UP000694865">
    <property type="component" value="Unplaced"/>
</dbReference>
<keyword evidence="1 3" id="KW-0863">Zinc-finger</keyword>